<dbReference type="AlphaFoldDB" id="A0A645CIS3"/>
<dbReference type="SMART" id="SM00316">
    <property type="entry name" value="S1"/>
    <property type="match status" value="2"/>
</dbReference>
<dbReference type="PANTHER" id="PTHR10724:SF7">
    <property type="entry name" value="SMALL RIBOSOMAL SUBUNIT PROTEIN BS1C"/>
    <property type="match status" value="1"/>
</dbReference>
<dbReference type="GO" id="GO:0003729">
    <property type="term" value="F:mRNA binding"/>
    <property type="evidence" value="ECO:0007669"/>
    <property type="project" value="TreeGrafter"/>
</dbReference>
<evidence type="ECO:0000256" key="1">
    <source>
        <dbReference type="ARBA" id="ARBA00006767"/>
    </source>
</evidence>
<evidence type="ECO:0000259" key="4">
    <source>
        <dbReference type="PROSITE" id="PS50126"/>
    </source>
</evidence>
<feature type="domain" description="S1 motif" evidence="4">
    <location>
        <begin position="115"/>
        <end position="146"/>
    </location>
</feature>
<dbReference type="Pfam" id="PF00575">
    <property type="entry name" value="S1"/>
    <property type="match status" value="1"/>
</dbReference>
<proteinExistence type="inferred from homology"/>
<keyword evidence="3" id="KW-0687">Ribonucleoprotein</keyword>
<gene>
    <name evidence="5" type="primary">rpsA_17</name>
    <name evidence="5" type="ORF">SDC9_123797</name>
</gene>
<keyword evidence="2 5" id="KW-0689">Ribosomal protein</keyword>
<dbReference type="PANTHER" id="PTHR10724">
    <property type="entry name" value="30S RIBOSOMAL PROTEIN S1"/>
    <property type="match status" value="1"/>
</dbReference>
<dbReference type="PROSITE" id="PS50126">
    <property type="entry name" value="S1"/>
    <property type="match status" value="2"/>
</dbReference>
<dbReference type="InterPro" id="IPR050437">
    <property type="entry name" value="Ribos_protein_bS1-like"/>
</dbReference>
<evidence type="ECO:0000256" key="3">
    <source>
        <dbReference type="ARBA" id="ARBA00023274"/>
    </source>
</evidence>
<dbReference type="GO" id="GO:0006412">
    <property type="term" value="P:translation"/>
    <property type="evidence" value="ECO:0007669"/>
    <property type="project" value="TreeGrafter"/>
</dbReference>
<dbReference type="Gene3D" id="2.40.50.140">
    <property type="entry name" value="Nucleic acid-binding proteins"/>
    <property type="match status" value="2"/>
</dbReference>
<dbReference type="GO" id="GO:0005840">
    <property type="term" value="C:ribosome"/>
    <property type="evidence" value="ECO:0007669"/>
    <property type="project" value="UniProtKB-KW"/>
</dbReference>
<organism evidence="5">
    <name type="scientific">bioreactor metagenome</name>
    <dbReference type="NCBI Taxonomy" id="1076179"/>
    <lineage>
        <taxon>unclassified sequences</taxon>
        <taxon>metagenomes</taxon>
        <taxon>ecological metagenomes</taxon>
    </lineage>
</organism>
<accession>A0A645CIS3</accession>
<comment type="caution">
    <text evidence="5">The sequence shown here is derived from an EMBL/GenBank/DDBJ whole genome shotgun (WGS) entry which is preliminary data.</text>
</comment>
<dbReference type="GO" id="GO:0003735">
    <property type="term" value="F:structural constituent of ribosome"/>
    <property type="evidence" value="ECO:0007669"/>
    <property type="project" value="TreeGrafter"/>
</dbReference>
<dbReference type="InterPro" id="IPR003029">
    <property type="entry name" value="S1_domain"/>
</dbReference>
<dbReference type="EMBL" id="VSSQ01027507">
    <property type="protein sequence ID" value="MPM76798.1"/>
    <property type="molecule type" value="Genomic_DNA"/>
</dbReference>
<evidence type="ECO:0000256" key="2">
    <source>
        <dbReference type="ARBA" id="ARBA00022980"/>
    </source>
</evidence>
<sequence length="213" mass="23246">MEGFDGDTPVLSRRAAQQECIDKYVSLLRPGDIIPCTVTRLAGFGAFVDIGCGIPSLITIDNLSVSRISHPSDRVREGWRLLCAVKGRESPGRISLTLRELLGTWEENSARFSVGQTVAGVVRGIENYGVFIELTPNLAGLAEPQEALTVGDVAVVYIKSILSERMKIKLVVADHFKGEGEPIPLQYYIEGGHIDRWVYSTDGAPKVIETVFG</sequence>
<dbReference type="GO" id="GO:1990904">
    <property type="term" value="C:ribonucleoprotein complex"/>
    <property type="evidence" value="ECO:0007669"/>
    <property type="project" value="UniProtKB-KW"/>
</dbReference>
<name>A0A645CIS3_9ZZZZ</name>
<comment type="similarity">
    <text evidence="1">Belongs to the bacterial ribosomal protein bS1 family.</text>
</comment>
<feature type="domain" description="S1 motif" evidence="4">
    <location>
        <begin position="31"/>
        <end position="99"/>
    </location>
</feature>
<protein>
    <submittedName>
        <fullName evidence="5">30S ribosomal protein S1</fullName>
    </submittedName>
</protein>
<evidence type="ECO:0000313" key="5">
    <source>
        <dbReference type="EMBL" id="MPM76798.1"/>
    </source>
</evidence>
<reference evidence="5" key="1">
    <citation type="submission" date="2019-08" db="EMBL/GenBank/DDBJ databases">
        <authorList>
            <person name="Kucharzyk K."/>
            <person name="Murdoch R.W."/>
            <person name="Higgins S."/>
            <person name="Loffler F."/>
        </authorList>
    </citation>
    <scope>NUCLEOTIDE SEQUENCE</scope>
</reference>
<dbReference type="InterPro" id="IPR012340">
    <property type="entry name" value="NA-bd_OB-fold"/>
</dbReference>
<dbReference type="SUPFAM" id="SSF50249">
    <property type="entry name" value="Nucleic acid-binding proteins"/>
    <property type="match status" value="2"/>
</dbReference>